<dbReference type="GO" id="GO:0006508">
    <property type="term" value="P:proteolysis"/>
    <property type="evidence" value="ECO:0007669"/>
    <property type="project" value="InterPro"/>
</dbReference>
<reference evidence="3" key="1">
    <citation type="submission" date="2020-10" db="EMBL/GenBank/DDBJ databases">
        <authorList>
            <person name="Gilroy R."/>
        </authorList>
    </citation>
    <scope>NUCLEOTIDE SEQUENCE</scope>
    <source>
        <strain evidence="3">CHK184-20233</strain>
    </source>
</reference>
<dbReference type="Proteomes" id="UP000824232">
    <property type="component" value="Unassembled WGS sequence"/>
</dbReference>
<name>A0A9D1J3K5_9FIRM</name>
<dbReference type="Pfam" id="PF02557">
    <property type="entry name" value="VanY"/>
    <property type="match status" value="1"/>
</dbReference>
<dbReference type="Gene3D" id="3.30.1380.10">
    <property type="match status" value="1"/>
</dbReference>
<reference evidence="3" key="2">
    <citation type="journal article" date="2021" name="PeerJ">
        <title>Extensive microbial diversity within the chicken gut microbiome revealed by metagenomics and culture.</title>
        <authorList>
            <person name="Gilroy R."/>
            <person name="Ravi A."/>
            <person name="Getino M."/>
            <person name="Pursley I."/>
            <person name="Horton D.L."/>
            <person name="Alikhan N.F."/>
            <person name="Baker D."/>
            <person name="Gharbi K."/>
            <person name="Hall N."/>
            <person name="Watson M."/>
            <person name="Adriaenssens E.M."/>
            <person name="Foster-Nyarko E."/>
            <person name="Jarju S."/>
            <person name="Secka A."/>
            <person name="Antonio M."/>
            <person name="Oren A."/>
            <person name="Chaudhuri R.R."/>
            <person name="La Ragione R."/>
            <person name="Hildebrand F."/>
            <person name="Pallen M.J."/>
        </authorList>
    </citation>
    <scope>NUCLEOTIDE SEQUENCE</scope>
    <source>
        <strain evidence="3">CHK184-20233</strain>
    </source>
</reference>
<organism evidence="3 4">
    <name type="scientific">Candidatus Onthousia excrementipullorum</name>
    <dbReference type="NCBI Taxonomy" id="2840884"/>
    <lineage>
        <taxon>Bacteria</taxon>
        <taxon>Bacillati</taxon>
        <taxon>Bacillota</taxon>
        <taxon>Bacilli</taxon>
        <taxon>Candidatus Onthousia</taxon>
    </lineage>
</organism>
<dbReference type="InterPro" id="IPR058193">
    <property type="entry name" value="VanY/YodJ_core_dom"/>
</dbReference>
<dbReference type="PANTHER" id="PTHR34385">
    <property type="entry name" value="D-ALANYL-D-ALANINE CARBOXYPEPTIDASE"/>
    <property type="match status" value="1"/>
</dbReference>
<proteinExistence type="predicted"/>
<dbReference type="InterPro" id="IPR003709">
    <property type="entry name" value="VanY-like_core_dom"/>
</dbReference>
<dbReference type="InterPro" id="IPR052179">
    <property type="entry name" value="DD-CPase-like"/>
</dbReference>
<dbReference type="SUPFAM" id="SSF55166">
    <property type="entry name" value="Hedgehog/DD-peptidase"/>
    <property type="match status" value="1"/>
</dbReference>
<comment type="caution">
    <text evidence="3">The sequence shown here is derived from an EMBL/GenBank/DDBJ whole genome shotgun (WGS) entry which is preliminary data.</text>
</comment>
<evidence type="ECO:0000313" key="3">
    <source>
        <dbReference type="EMBL" id="HIR59410.1"/>
    </source>
</evidence>
<dbReference type="Gene3D" id="2.60.40.10">
    <property type="entry name" value="Immunoglobulins"/>
    <property type="match status" value="1"/>
</dbReference>
<dbReference type="GO" id="GO:0008233">
    <property type="term" value="F:peptidase activity"/>
    <property type="evidence" value="ECO:0007669"/>
    <property type="project" value="InterPro"/>
</dbReference>
<accession>A0A9D1J3K5</accession>
<evidence type="ECO:0000256" key="1">
    <source>
        <dbReference type="SAM" id="Phobius"/>
    </source>
</evidence>
<evidence type="ECO:0000313" key="4">
    <source>
        <dbReference type="Proteomes" id="UP000824232"/>
    </source>
</evidence>
<dbReference type="AlphaFoldDB" id="A0A9D1J3K5"/>
<keyword evidence="1" id="KW-1133">Transmembrane helix</keyword>
<dbReference type="PANTHER" id="PTHR34385:SF1">
    <property type="entry name" value="PEPTIDOGLYCAN L-ALANYL-D-GLUTAMATE ENDOPEPTIDASE CWLK"/>
    <property type="match status" value="1"/>
</dbReference>
<evidence type="ECO:0000259" key="2">
    <source>
        <dbReference type="Pfam" id="PF02557"/>
    </source>
</evidence>
<dbReference type="EMBL" id="DVHC01000054">
    <property type="protein sequence ID" value="HIR59410.1"/>
    <property type="molecule type" value="Genomic_DNA"/>
</dbReference>
<gene>
    <name evidence="3" type="ORF">IAB38_05100</name>
</gene>
<keyword evidence="1" id="KW-0472">Membrane</keyword>
<dbReference type="InterPro" id="IPR013783">
    <property type="entry name" value="Ig-like_fold"/>
</dbReference>
<dbReference type="CDD" id="cd14852">
    <property type="entry name" value="LD-carboxypeptidase"/>
    <property type="match status" value="1"/>
</dbReference>
<dbReference type="InterPro" id="IPR009045">
    <property type="entry name" value="Zn_M74/Hedgehog-like"/>
</dbReference>
<feature type="domain" description="D-alanyl-D-alanine carboxypeptidase-like core" evidence="2">
    <location>
        <begin position="231"/>
        <end position="351"/>
    </location>
</feature>
<sequence>MKKKVKIIIVISVLVVVILIIGGIYLNSKRLVLEYEHNIEVDVNEKLYNLDAIKNIKNGKIITKKELVNTTKLGKVKVTFQVENFFKKRVKYKYIVNVVDKEAPKITFKNELESEIGEEIDLLKDVTVEDNSKEKITPQVEGEYDINKSGDYKLYYIAEDTSGNKAKEEFILHIKEKNVEKQITSNDNQGTTSFTTSKGFKGVTKNGVTYIEGYLVVNKTYTLPSSYGNGLTNATTEAFNKMQAAAKVDGLNIYISSGFRSYSYQKTLYNNYVNRDGVAAADTYSARAGHSEHQSGLAFDVNTINDSFANTEEGKWLNDNCYKYGFILRYPNGKGKETGYQYEPWHFRYVGVELAEKLYNNGNWITVEDYFGITSRY</sequence>
<feature type="transmembrane region" description="Helical" evidence="1">
    <location>
        <begin position="7"/>
        <end position="26"/>
    </location>
</feature>
<keyword evidence="1" id="KW-0812">Transmembrane</keyword>
<protein>
    <submittedName>
        <fullName evidence="3">M15 family metallopeptidase</fullName>
    </submittedName>
</protein>